<dbReference type="InterPro" id="IPR025943">
    <property type="entry name" value="Sigma_54_int_dom_ATP-bd_2"/>
</dbReference>
<evidence type="ECO:0000256" key="5">
    <source>
        <dbReference type="ARBA" id="ARBA00023163"/>
    </source>
</evidence>
<dbReference type="EMBL" id="CP020370">
    <property type="protein sequence ID" value="AUB84793.1"/>
    <property type="molecule type" value="Genomic_DNA"/>
</dbReference>
<dbReference type="PROSITE" id="PS00688">
    <property type="entry name" value="SIGMA54_INTERACT_3"/>
    <property type="match status" value="1"/>
</dbReference>
<keyword evidence="5" id="KW-0804">Transcription</keyword>
<keyword evidence="4" id="KW-0238">DNA-binding</keyword>
<dbReference type="Proteomes" id="UP000232638">
    <property type="component" value="Chromosome"/>
</dbReference>
<dbReference type="InterPro" id="IPR003593">
    <property type="entry name" value="AAA+_ATPase"/>
</dbReference>
<dbReference type="InterPro" id="IPR002078">
    <property type="entry name" value="Sigma_54_int"/>
</dbReference>
<dbReference type="InterPro" id="IPR002197">
    <property type="entry name" value="HTH_Fis"/>
</dbReference>
<proteinExistence type="predicted"/>
<accession>A0A2K8UGR8</accession>
<gene>
    <name evidence="7" type="ORF">THSYN_15470</name>
</gene>
<dbReference type="FunFam" id="3.40.50.300:FF:000006">
    <property type="entry name" value="DNA-binding transcriptional regulator NtrC"/>
    <property type="match status" value="1"/>
</dbReference>
<dbReference type="InterPro" id="IPR009057">
    <property type="entry name" value="Homeodomain-like_sf"/>
</dbReference>
<evidence type="ECO:0000313" key="8">
    <source>
        <dbReference type="Proteomes" id="UP000232638"/>
    </source>
</evidence>
<name>A0A2K8UGR8_9GAMM</name>
<dbReference type="Pfam" id="PF00158">
    <property type="entry name" value="Sigma54_activat"/>
    <property type="match status" value="1"/>
</dbReference>
<keyword evidence="2" id="KW-0067">ATP-binding</keyword>
<dbReference type="Pfam" id="PF02954">
    <property type="entry name" value="HTH_8"/>
    <property type="match status" value="1"/>
</dbReference>
<dbReference type="GO" id="GO:0043565">
    <property type="term" value="F:sequence-specific DNA binding"/>
    <property type="evidence" value="ECO:0007669"/>
    <property type="project" value="InterPro"/>
</dbReference>
<dbReference type="InterPro" id="IPR025944">
    <property type="entry name" value="Sigma_54_int_dom_CS"/>
</dbReference>
<evidence type="ECO:0000313" key="7">
    <source>
        <dbReference type="EMBL" id="AUB84793.1"/>
    </source>
</evidence>
<dbReference type="GO" id="GO:0005524">
    <property type="term" value="F:ATP binding"/>
    <property type="evidence" value="ECO:0007669"/>
    <property type="project" value="UniProtKB-KW"/>
</dbReference>
<dbReference type="PROSITE" id="PS00676">
    <property type="entry name" value="SIGMA54_INTERACT_2"/>
    <property type="match status" value="1"/>
</dbReference>
<dbReference type="GO" id="GO:0006355">
    <property type="term" value="P:regulation of DNA-templated transcription"/>
    <property type="evidence" value="ECO:0007669"/>
    <property type="project" value="InterPro"/>
</dbReference>
<keyword evidence="1" id="KW-0547">Nucleotide-binding</keyword>
<evidence type="ECO:0000256" key="3">
    <source>
        <dbReference type="ARBA" id="ARBA00023015"/>
    </source>
</evidence>
<dbReference type="AlphaFoldDB" id="A0A2K8UGR8"/>
<dbReference type="SUPFAM" id="SSF52540">
    <property type="entry name" value="P-loop containing nucleoside triphosphate hydrolases"/>
    <property type="match status" value="1"/>
</dbReference>
<dbReference type="Pfam" id="PF25601">
    <property type="entry name" value="AAA_lid_14"/>
    <property type="match status" value="1"/>
</dbReference>
<dbReference type="OrthoDB" id="9804019at2"/>
<feature type="domain" description="Sigma-54 factor interaction" evidence="6">
    <location>
        <begin position="98"/>
        <end position="327"/>
    </location>
</feature>
<dbReference type="SMART" id="SM00382">
    <property type="entry name" value="AAA"/>
    <property type="match status" value="1"/>
</dbReference>
<reference evidence="7 8" key="1">
    <citation type="submission" date="2017-03" db="EMBL/GenBank/DDBJ databases">
        <title>Complete genome sequence of Candidatus 'Thiodictyon syntrophicum' sp. nov. strain Cad16T, a photolithoautotroph purple sulfur bacterium isolated from an alpine meromictic lake.</title>
        <authorList>
            <person name="Luedin S.M."/>
            <person name="Pothier J.F."/>
            <person name="Danza F."/>
            <person name="Storelli N."/>
            <person name="Wittwer M."/>
            <person name="Tonolla M."/>
        </authorList>
    </citation>
    <scope>NUCLEOTIDE SEQUENCE [LARGE SCALE GENOMIC DNA]</scope>
    <source>
        <strain evidence="7 8">Cad16T</strain>
    </source>
</reference>
<evidence type="ECO:0000256" key="2">
    <source>
        <dbReference type="ARBA" id="ARBA00022840"/>
    </source>
</evidence>
<dbReference type="Gene3D" id="1.10.10.60">
    <property type="entry name" value="Homeodomain-like"/>
    <property type="match status" value="1"/>
</dbReference>
<keyword evidence="8" id="KW-1185">Reference proteome</keyword>
<dbReference type="PROSITE" id="PS50045">
    <property type="entry name" value="SIGMA54_INTERACT_4"/>
    <property type="match status" value="1"/>
</dbReference>
<organism evidence="7 8">
    <name type="scientific">Candidatus Thiodictyon syntrophicum</name>
    <dbReference type="NCBI Taxonomy" id="1166950"/>
    <lineage>
        <taxon>Bacteria</taxon>
        <taxon>Pseudomonadati</taxon>
        <taxon>Pseudomonadota</taxon>
        <taxon>Gammaproteobacteria</taxon>
        <taxon>Chromatiales</taxon>
        <taxon>Chromatiaceae</taxon>
        <taxon>Thiodictyon</taxon>
    </lineage>
</organism>
<evidence type="ECO:0000256" key="4">
    <source>
        <dbReference type="ARBA" id="ARBA00023125"/>
    </source>
</evidence>
<dbReference type="Gene3D" id="1.10.8.60">
    <property type="match status" value="1"/>
</dbReference>
<evidence type="ECO:0000259" key="6">
    <source>
        <dbReference type="PROSITE" id="PS50045"/>
    </source>
</evidence>
<evidence type="ECO:0000256" key="1">
    <source>
        <dbReference type="ARBA" id="ARBA00022741"/>
    </source>
</evidence>
<sequence length="417" mass="45043">MDGWPRAVVFLLGGPRSRREQVLSAIDCARTLPSLALVVGGDSGWDRDLLAQCGDCAQWPCGPAELGFRLGRLCAPAAPAPPLATDPELARTLEELNLIGRAPAFLAAMADLRRLVRCDAPVLIVGETGTGKELAARAVHYLGARSAGPFVPVNCGALPDHLVENELFGHERGAYTDAKSSALGAIGEAAGGTLFLDEVEALSPKAQAALLRFLQDREYRPLGARQARRADTRVVAASNADLRALGERREFRSDLYFRLDILRVTLPPLRTRGADIEVLAAHFADLYARQYGLPRRSLEPRCLPLLRDYPWPGNVRELENLVHREVLLADGPRLFLRPGAASAGADAALPEAAGGPGSGNFADAKAHAIESFERAYLTRLMQESKGNVSQAARLADKERRALGKLLKKYAMTPPRTD</sequence>
<dbReference type="CDD" id="cd00009">
    <property type="entry name" value="AAA"/>
    <property type="match status" value="1"/>
</dbReference>
<protein>
    <recommendedName>
        <fullName evidence="6">Sigma-54 factor interaction domain-containing protein</fullName>
    </recommendedName>
</protein>
<dbReference type="SUPFAM" id="SSF46689">
    <property type="entry name" value="Homeodomain-like"/>
    <property type="match status" value="1"/>
</dbReference>
<dbReference type="InterPro" id="IPR027417">
    <property type="entry name" value="P-loop_NTPase"/>
</dbReference>
<dbReference type="InterPro" id="IPR058031">
    <property type="entry name" value="AAA_lid_NorR"/>
</dbReference>
<dbReference type="Gene3D" id="3.40.50.300">
    <property type="entry name" value="P-loop containing nucleotide triphosphate hydrolases"/>
    <property type="match status" value="1"/>
</dbReference>
<dbReference type="PANTHER" id="PTHR32071">
    <property type="entry name" value="TRANSCRIPTIONAL REGULATORY PROTEIN"/>
    <property type="match status" value="1"/>
</dbReference>
<dbReference type="KEGG" id="tsy:THSYN_15470"/>
<keyword evidence="3" id="KW-0805">Transcription regulation</keyword>